<evidence type="ECO:0000259" key="3">
    <source>
        <dbReference type="PROSITE" id="PS51782"/>
    </source>
</evidence>
<keyword evidence="5" id="KW-1185">Reference proteome</keyword>
<feature type="region of interest" description="Disordered" evidence="1">
    <location>
        <begin position="30"/>
        <end position="62"/>
    </location>
</feature>
<dbReference type="KEGG" id="tgr:Tgr7_0194"/>
<dbReference type="PANTHER" id="PTHR34700">
    <property type="entry name" value="POTASSIUM BINDING PROTEIN KBP"/>
    <property type="match status" value="1"/>
</dbReference>
<dbReference type="EMBL" id="CP001339">
    <property type="protein sequence ID" value="ACL71293.1"/>
    <property type="molecule type" value="Genomic_DNA"/>
</dbReference>
<dbReference type="Proteomes" id="UP000002383">
    <property type="component" value="Chromosome"/>
</dbReference>
<gene>
    <name evidence="4" type="ordered locus">Tgr7_0194</name>
</gene>
<dbReference type="InterPro" id="IPR036779">
    <property type="entry name" value="LysM_dom_sf"/>
</dbReference>
<evidence type="ECO:0000313" key="5">
    <source>
        <dbReference type="Proteomes" id="UP000002383"/>
    </source>
</evidence>
<reference evidence="4 5" key="1">
    <citation type="journal article" date="2011" name="Stand. Genomic Sci.">
        <title>Complete genome sequence of 'Thioalkalivibrio sulfidophilus' HL-EbGr7.</title>
        <authorList>
            <person name="Muyzer G."/>
            <person name="Sorokin D.Y."/>
            <person name="Mavromatis K."/>
            <person name="Lapidus A."/>
            <person name="Clum A."/>
            <person name="Ivanova N."/>
            <person name="Pati A."/>
            <person name="d'Haeseleer P."/>
            <person name="Woyke T."/>
            <person name="Kyrpides N.C."/>
        </authorList>
    </citation>
    <scope>NUCLEOTIDE SEQUENCE [LARGE SCALE GENOMIC DNA]</scope>
    <source>
        <strain evidence="4 5">HL-EbGR7</strain>
    </source>
</reference>
<protein>
    <submittedName>
        <fullName evidence="4">Peptidoglycan-binding LysM</fullName>
    </submittedName>
</protein>
<dbReference type="HOGENOM" id="CLU_050533_0_0_6"/>
<dbReference type="OrthoDB" id="9765158at2"/>
<name>B8GU10_THISH</name>
<dbReference type="Gene3D" id="3.10.350.10">
    <property type="entry name" value="LysM domain"/>
    <property type="match status" value="1"/>
</dbReference>
<dbReference type="RefSeq" id="WP_012636782.1">
    <property type="nucleotide sequence ID" value="NC_011901.1"/>
</dbReference>
<organism evidence="4 5">
    <name type="scientific">Thioalkalivibrio sulfidiphilus (strain HL-EbGR7)</name>
    <dbReference type="NCBI Taxonomy" id="396588"/>
    <lineage>
        <taxon>Bacteria</taxon>
        <taxon>Pseudomonadati</taxon>
        <taxon>Pseudomonadota</taxon>
        <taxon>Gammaproteobacteria</taxon>
        <taxon>Chromatiales</taxon>
        <taxon>Ectothiorhodospiraceae</taxon>
        <taxon>Thioalkalivibrio</taxon>
    </lineage>
</organism>
<feature type="signal peptide" evidence="2">
    <location>
        <begin position="1"/>
        <end position="30"/>
    </location>
</feature>
<dbReference type="Pfam" id="PF01476">
    <property type="entry name" value="LysM"/>
    <property type="match status" value="1"/>
</dbReference>
<sequence precursor="true">MSAIHPTRTGQILSATALIVALLAGGCASTEPAPAPAPQPTPAPAPVATPAPPPPAPAPVQVREAAPERYVVQRGDTLWDIANTFLRDPWYWPEIWVVNPQIPNPHLIYPGDVITLYYIDGQPRLMVDGGPRVRPTQRLSPQVRVEELPPSLDVPIQSLHQFLVRPRVVTEEQLDQAAYVLASQDDRMIFGTNDRLYVRGLDADALEGSRYSMFRKGGALNDPVSGELLGFEAIPVGDAEVVRAGDPATVVISRSDREALIGDRLMPLDNSDQDFVFTPHAPPMDTDGKVISLFDAISQIARFQVAVINLGERNGIEQGHVLATYQSGRVIRDTIASERGEEVTLPDERIGLMMVFRTFEKVSYALVMESTRPIQEGYSVRHP</sequence>
<dbReference type="eggNOG" id="COG1652">
    <property type="taxonomic scope" value="Bacteria"/>
</dbReference>
<dbReference type="CDD" id="cd00118">
    <property type="entry name" value="LysM"/>
    <property type="match status" value="1"/>
</dbReference>
<dbReference type="PROSITE" id="PS51782">
    <property type="entry name" value="LYSM"/>
    <property type="match status" value="1"/>
</dbReference>
<dbReference type="PANTHER" id="PTHR34700:SF4">
    <property type="entry name" value="PHAGE-LIKE ELEMENT PBSX PROTEIN XKDP"/>
    <property type="match status" value="1"/>
</dbReference>
<keyword evidence="2" id="KW-0732">Signal</keyword>
<feature type="compositionally biased region" description="Pro residues" evidence="1">
    <location>
        <begin position="33"/>
        <end position="58"/>
    </location>
</feature>
<feature type="chain" id="PRO_5002873304" evidence="2">
    <location>
        <begin position="31"/>
        <end position="383"/>
    </location>
</feature>
<dbReference type="SUPFAM" id="SSF54106">
    <property type="entry name" value="LysM domain"/>
    <property type="match status" value="1"/>
</dbReference>
<dbReference type="InterPro" id="IPR052196">
    <property type="entry name" value="Bact_Kbp"/>
</dbReference>
<dbReference type="STRING" id="396588.Tgr7_0194"/>
<evidence type="ECO:0000256" key="1">
    <source>
        <dbReference type="SAM" id="MobiDB-lite"/>
    </source>
</evidence>
<proteinExistence type="predicted"/>
<dbReference type="SMART" id="SM00257">
    <property type="entry name" value="LysM"/>
    <property type="match status" value="1"/>
</dbReference>
<accession>B8GU10</accession>
<dbReference type="AlphaFoldDB" id="B8GU10"/>
<feature type="domain" description="LysM" evidence="3">
    <location>
        <begin position="68"/>
        <end position="116"/>
    </location>
</feature>
<evidence type="ECO:0000256" key="2">
    <source>
        <dbReference type="SAM" id="SignalP"/>
    </source>
</evidence>
<dbReference type="InterPro" id="IPR018392">
    <property type="entry name" value="LysM"/>
</dbReference>
<evidence type="ECO:0000313" key="4">
    <source>
        <dbReference type="EMBL" id="ACL71293.1"/>
    </source>
</evidence>